<dbReference type="AlphaFoldDB" id="A0A285VHI9"/>
<dbReference type="PANTHER" id="PTHR43806">
    <property type="entry name" value="PEPTIDASE S8"/>
    <property type="match status" value="1"/>
</dbReference>
<comment type="similarity">
    <text evidence="1 5">Belongs to the peptidase S8 family.</text>
</comment>
<accession>A0A285VHI9</accession>
<dbReference type="SUPFAM" id="SSF52743">
    <property type="entry name" value="Subtilisin-like"/>
    <property type="match status" value="1"/>
</dbReference>
<sequence length="568" mass="59363">MSVIVQEFPGAGNAPERAVLALGGTVEEPLDLIGGFTATLPADLRGALRSAAGVAAVTENAPIELLGAKVPTEVLDQAGSMFRVTHEVTGATAMWEKGINGKGVDVALIDSGVVPVEGLSGRDKLVHGPDLSFESQICDVDSCEAGPQTNLDTYGHGTHLAGIIAGRDSNANPRTFRDPESFSGMAPGSRIVSLKLADAYGATDVSQVIAGIDWVVQNKNRNGLNIRVLNLSFGTDGVQQYQLDPLTYAVEQAWHAGIVVVVAAGNGGYGTPQLNNPAYDPYVIAVGGADSRGTYDVQDDVVPAWSSTGDGARNPDVVAPGASIVSLRSPGSYLDESYSNARQGERFFRGSGTSQAAAVVSGAAALLIQQRPEATPDQIKALLMGTAQRLPVADPIAQGDGIIDLRAARDAATPQTVQSWPRATGLGTLEGARGTANLEYEGTTLEGEIDVRGQAWDPASWADASAAGTTWAGGELRKGTWTGGAWNGTDWFVSDPGAGVTWNGRTWGGRTWGSLTWGGRTWGGRTWGGDTWVGRTWGGDEWAGRTWGGRTWGGRTWGSVTWSGADWS</sequence>
<feature type="active site" description="Charge relay system" evidence="5">
    <location>
        <position position="354"/>
    </location>
</feature>
<keyword evidence="4 5" id="KW-0720">Serine protease</keyword>
<feature type="domain" description="Peptidase S8/S53" evidence="6">
    <location>
        <begin position="101"/>
        <end position="390"/>
    </location>
</feature>
<dbReference type="InterPro" id="IPR015500">
    <property type="entry name" value="Peptidase_S8_subtilisin-rel"/>
</dbReference>
<keyword evidence="8" id="KW-1185">Reference proteome</keyword>
<evidence type="ECO:0000256" key="1">
    <source>
        <dbReference type="ARBA" id="ARBA00011073"/>
    </source>
</evidence>
<dbReference type="InterPro" id="IPR000209">
    <property type="entry name" value="Peptidase_S8/S53_dom"/>
</dbReference>
<evidence type="ECO:0000313" key="8">
    <source>
        <dbReference type="Proteomes" id="UP000219435"/>
    </source>
</evidence>
<dbReference type="Pfam" id="PF00082">
    <property type="entry name" value="Peptidase_S8"/>
    <property type="match status" value="1"/>
</dbReference>
<dbReference type="InterPro" id="IPR036852">
    <property type="entry name" value="Peptidase_S8/S53_dom_sf"/>
</dbReference>
<dbReference type="PRINTS" id="PR00723">
    <property type="entry name" value="SUBTILISIN"/>
</dbReference>
<dbReference type="Proteomes" id="UP000219435">
    <property type="component" value="Unassembled WGS sequence"/>
</dbReference>
<gene>
    <name evidence="7" type="ORF">SAMN05660748_4480</name>
</gene>
<dbReference type="InterPro" id="IPR050131">
    <property type="entry name" value="Peptidase_S8_subtilisin-like"/>
</dbReference>
<dbReference type="PANTHER" id="PTHR43806:SF11">
    <property type="entry name" value="CEREVISIN-RELATED"/>
    <property type="match status" value="1"/>
</dbReference>
<dbReference type="GO" id="GO:0004252">
    <property type="term" value="F:serine-type endopeptidase activity"/>
    <property type="evidence" value="ECO:0007669"/>
    <property type="project" value="UniProtKB-UniRule"/>
</dbReference>
<feature type="active site" description="Charge relay system" evidence="5">
    <location>
        <position position="110"/>
    </location>
</feature>
<feature type="active site" description="Charge relay system" evidence="5">
    <location>
        <position position="156"/>
    </location>
</feature>
<evidence type="ECO:0000256" key="2">
    <source>
        <dbReference type="ARBA" id="ARBA00022670"/>
    </source>
</evidence>
<evidence type="ECO:0000256" key="4">
    <source>
        <dbReference type="ARBA" id="ARBA00022825"/>
    </source>
</evidence>
<dbReference type="PROSITE" id="PS51892">
    <property type="entry name" value="SUBTILASE"/>
    <property type="match status" value="1"/>
</dbReference>
<proteinExistence type="inferred from homology"/>
<organism evidence="7 8">
    <name type="scientific">Blastococcus aggregatus</name>
    <dbReference type="NCBI Taxonomy" id="38502"/>
    <lineage>
        <taxon>Bacteria</taxon>
        <taxon>Bacillati</taxon>
        <taxon>Actinomycetota</taxon>
        <taxon>Actinomycetes</taxon>
        <taxon>Geodermatophilales</taxon>
        <taxon>Geodermatophilaceae</taxon>
        <taxon>Blastococcus</taxon>
    </lineage>
</organism>
<evidence type="ECO:0000256" key="3">
    <source>
        <dbReference type="ARBA" id="ARBA00022801"/>
    </source>
</evidence>
<keyword evidence="3 5" id="KW-0378">Hydrolase</keyword>
<protein>
    <submittedName>
        <fullName evidence="7">Serine protease AprX</fullName>
    </submittedName>
</protein>
<dbReference type="Gene3D" id="3.40.50.200">
    <property type="entry name" value="Peptidase S8/S53 domain"/>
    <property type="match status" value="1"/>
</dbReference>
<evidence type="ECO:0000313" key="7">
    <source>
        <dbReference type="EMBL" id="SOC53520.1"/>
    </source>
</evidence>
<evidence type="ECO:0000259" key="6">
    <source>
        <dbReference type="Pfam" id="PF00082"/>
    </source>
</evidence>
<name>A0A285VHI9_9ACTN</name>
<dbReference type="EMBL" id="OBQI01000009">
    <property type="protein sequence ID" value="SOC53520.1"/>
    <property type="molecule type" value="Genomic_DNA"/>
</dbReference>
<dbReference type="GO" id="GO:0006508">
    <property type="term" value="P:proteolysis"/>
    <property type="evidence" value="ECO:0007669"/>
    <property type="project" value="UniProtKB-KW"/>
</dbReference>
<keyword evidence="2 5" id="KW-0645">Protease</keyword>
<reference evidence="8" key="1">
    <citation type="submission" date="2017-08" db="EMBL/GenBank/DDBJ databases">
        <authorList>
            <person name="Varghese N."/>
            <person name="Submissions S."/>
        </authorList>
    </citation>
    <scope>NUCLEOTIDE SEQUENCE [LARGE SCALE GENOMIC DNA]</scope>
    <source>
        <strain evidence="8">DSM 4725</strain>
    </source>
</reference>
<evidence type="ECO:0000256" key="5">
    <source>
        <dbReference type="PROSITE-ProRule" id="PRU01240"/>
    </source>
</evidence>